<feature type="region of interest" description="Disordered" evidence="1">
    <location>
        <begin position="16"/>
        <end position="43"/>
    </location>
</feature>
<accession>A0A9D4V487</accession>
<organism evidence="2 3">
    <name type="scientific">Adiantum capillus-veneris</name>
    <name type="common">Maidenhair fern</name>
    <dbReference type="NCBI Taxonomy" id="13818"/>
    <lineage>
        <taxon>Eukaryota</taxon>
        <taxon>Viridiplantae</taxon>
        <taxon>Streptophyta</taxon>
        <taxon>Embryophyta</taxon>
        <taxon>Tracheophyta</taxon>
        <taxon>Polypodiopsida</taxon>
        <taxon>Polypodiidae</taxon>
        <taxon>Polypodiales</taxon>
        <taxon>Pteridineae</taxon>
        <taxon>Pteridaceae</taxon>
        <taxon>Vittarioideae</taxon>
        <taxon>Adiantum</taxon>
    </lineage>
</organism>
<name>A0A9D4V487_ADICA</name>
<reference evidence="2" key="1">
    <citation type="submission" date="2021-01" db="EMBL/GenBank/DDBJ databases">
        <title>Adiantum capillus-veneris genome.</title>
        <authorList>
            <person name="Fang Y."/>
            <person name="Liao Q."/>
        </authorList>
    </citation>
    <scope>NUCLEOTIDE SEQUENCE</scope>
    <source>
        <strain evidence="2">H3</strain>
        <tissue evidence="2">Leaf</tissue>
    </source>
</reference>
<evidence type="ECO:0000256" key="1">
    <source>
        <dbReference type="SAM" id="MobiDB-lite"/>
    </source>
</evidence>
<dbReference type="AlphaFoldDB" id="A0A9D4V487"/>
<evidence type="ECO:0000313" key="3">
    <source>
        <dbReference type="Proteomes" id="UP000886520"/>
    </source>
</evidence>
<dbReference type="Proteomes" id="UP000886520">
    <property type="component" value="Chromosome 6"/>
</dbReference>
<gene>
    <name evidence="2" type="ORF">GOP47_0006634</name>
</gene>
<sequence>MMMNLKRLTQRRKKILSGSTPFSLSNGIDGIEPEKQKEDQSKEQRLGQVFEDLLQLLCQE</sequence>
<protein>
    <submittedName>
        <fullName evidence="2">Uncharacterized protein</fullName>
    </submittedName>
</protein>
<feature type="compositionally biased region" description="Basic and acidic residues" evidence="1">
    <location>
        <begin position="32"/>
        <end position="43"/>
    </location>
</feature>
<feature type="compositionally biased region" description="Polar residues" evidence="1">
    <location>
        <begin position="17"/>
        <end position="26"/>
    </location>
</feature>
<dbReference type="EMBL" id="JABFUD020000006">
    <property type="protein sequence ID" value="KAI5078963.1"/>
    <property type="molecule type" value="Genomic_DNA"/>
</dbReference>
<comment type="caution">
    <text evidence="2">The sequence shown here is derived from an EMBL/GenBank/DDBJ whole genome shotgun (WGS) entry which is preliminary data.</text>
</comment>
<keyword evidence="3" id="KW-1185">Reference proteome</keyword>
<proteinExistence type="predicted"/>
<evidence type="ECO:0000313" key="2">
    <source>
        <dbReference type="EMBL" id="KAI5078963.1"/>
    </source>
</evidence>